<reference evidence="5" key="1">
    <citation type="submission" date="2021-12" db="EMBL/GenBank/DDBJ databases">
        <authorList>
            <person name="Zaccaron A."/>
            <person name="Stergiopoulos I."/>
        </authorList>
    </citation>
    <scope>NUCLEOTIDE SEQUENCE</scope>
    <source>
        <strain evidence="5">Race5_Kim</strain>
    </source>
</reference>
<proteinExistence type="predicted"/>
<dbReference type="Gene3D" id="3.30.40.10">
    <property type="entry name" value="Zinc/RING finger domain, C3HC4 (zinc finger)"/>
    <property type="match status" value="2"/>
</dbReference>
<dbReference type="SUPFAM" id="SSF57850">
    <property type="entry name" value="RING/U-box"/>
    <property type="match status" value="1"/>
</dbReference>
<dbReference type="InterPro" id="IPR001841">
    <property type="entry name" value="Znf_RING"/>
</dbReference>
<protein>
    <submittedName>
        <fullName evidence="5">E3 ubiquitin-protein ligase CSU1</fullName>
    </submittedName>
</protein>
<evidence type="ECO:0000256" key="1">
    <source>
        <dbReference type="PROSITE-ProRule" id="PRU00175"/>
    </source>
</evidence>
<keyword evidence="1" id="KW-0862">Zinc</keyword>
<gene>
    <name evidence="5" type="ORF">CLAFUR5_06217</name>
</gene>
<keyword evidence="6" id="KW-1185">Reference proteome</keyword>
<keyword evidence="1" id="KW-0863">Zinc-finger</keyword>
<dbReference type="PROSITE" id="PS00028">
    <property type="entry name" value="ZINC_FINGER_C2H2_1"/>
    <property type="match status" value="1"/>
</dbReference>
<feature type="region of interest" description="Disordered" evidence="3">
    <location>
        <begin position="364"/>
        <end position="385"/>
    </location>
</feature>
<dbReference type="InterPro" id="IPR011011">
    <property type="entry name" value="Znf_FYVE_PHD"/>
</dbReference>
<dbReference type="PANTHER" id="PTHR13063:SF10">
    <property type="entry name" value="NITRIC OXIDE SYNTHASE-INTERACTING PROTEIN"/>
    <property type="match status" value="1"/>
</dbReference>
<feature type="domain" description="RING-type" evidence="4">
    <location>
        <begin position="305"/>
        <end position="359"/>
    </location>
</feature>
<organism evidence="5 6">
    <name type="scientific">Passalora fulva</name>
    <name type="common">Tomato leaf mold</name>
    <name type="synonym">Cladosporium fulvum</name>
    <dbReference type="NCBI Taxonomy" id="5499"/>
    <lineage>
        <taxon>Eukaryota</taxon>
        <taxon>Fungi</taxon>
        <taxon>Dikarya</taxon>
        <taxon>Ascomycota</taxon>
        <taxon>Pezizomycotina</taxon>
        <taxon>Dothideomycetes</taxon>
        <taxon>Dothideomycetidae</taxon>
        <taxon>Mycosphaerellales</taxon>
        <taxon>Mycosphaerellaceae</taxon>
        <taxon>Fulvia</taxon>
    </lineage>
</organism>
<dbReference type="GO" id="GO:0061630">
    <property type="term" value="F:ubiquitin protein ligase activity"/>
    <property type="evidence" value="ECO:0007669"/>
    <property type="project" value="InterPro"/>
</dbReference>
<accession>A0A9Q8LH81</accession>
<dbReference type="InterPro" id="IPR016818">
    <property type="entry name" value="NOSIP"/>
</dbReference>
<feature type="compositionally biased region" description="Basic and acidic residues" evidence="3">
    <location>
        <begin position="372"/>
        <end position="385"/>
    </location>
</feature>
<reference evidence="5" key="2">
    <citation type="journal article" date="2022" name="Microb. Genom.">
        <title>A chromosome-scale genome assembly of the tomato pathogen Cladosporium fulvum reveals a compartmentalized genome architecture and the presence of a dispensable chromosome.</title>
        <authorList>
            <person name="Zaccaron A.Z."/>
            <person name="Chen L.H."/>
            <person name="Samaras A."/>
            <person name="Stergiopoulos I."/>
        </authorList>
    </citation>
    <scope>NUCLEOTIDE SEQUENCE</scope>
    <source>
        <strain evidence="5">Race5_Kim</strain>
    </source>
</reference>
<dbReference type="GeneID" id="71986095"/>
<dbReference type="InterPro" id="IPR013087">
    <property type="entry name" value="Znf_C2H2_type"/>
</dbReference>
<keyword evidence="2" id="KW-0175">Coiled coil</keyword>
<dbReference type="FunFam" id="3.30.40.10:FF:000673">
    <property type="entry name" value="RING finger domain protein, putative"/>
    <property type="match status" value="1"/>
</dbReference>
<dbReference type="PROSITE" id="PS50089">
    <property type="entry name" value="ZF_RING_2"/>
    <property type="match status" value="1"/>
</dbReference>
<dbReference type="PANTHER" id="PTHR13063">
    <property type="entry name" value="ENOS INTERACTING PROTEIN"/>
    <property type="match status" value="1"/>
</dbReference>
<dbReference type="Proteomes" id="UP000756132">
    <property type="component" value="Chromosome 5"/>
</dbReference>
<evidence type="ECO:0000313" key="5">
    <source>
        <dbReference type="EMBL" id="UJO17343.1"/>
    </source>
</evidence>
<dbReference type="InterPro" id="IPR013083">
    <property type="entry name" value="Znf_RING/FYVE/PHD"/>
</dbReference>
<dbReference type="EMBL" id="CP090167">
    <property type="protein sequence ID" value="UJO17343.1"/>
    <property type="molecule type" value="Genomic_DNA"/>
</dbReference>
<dbReference type="RefSeq" id="XP_047761709.1">
    <property type="nucleotide sequence ID" value="XM_047905365.1"/>
</dbReference>
<dbReference type="GO" id="GO:0005634">
    <property type="term" value="C:nucleus"/>
    <property type="evidence" value="ECO:0007669"/>
    <property type="project" value="TreeGrafter"/>
</dbReference>
<evidence type="ECO:0000256" key="3">
    <source>
        <dbReference type="SAM" id="MobiDB-lite"/>
    </source>
</evidence>
<evidence type="ECO:0000313" key="6">
    <source>
        <dbReference type="Proteomes" id="UP000756132"/>
    </source>
</evidence>
<name>A0A9Q8LH81_PASFU</name>
<feature type="coiled-coil region" evidence="2">
    <location>
        <begin position="119"/>
        <end position="150"/>
    </location>
</feature>
<dbReference type="OrthoDB" id="116827at2759"/>
<keyword evidence="1" id="KW-0479">Metal-binding</keyword>
<evidence type="ECO:0000259" key="4">
    <source>
        <dbReference type="PROSITE" id="PS50089"/>
    </source>
</evidence>
<dbReference type="KEGG" id="ffu:CLAFUR5_06217"/>
<dbReference type="SUPFAM" id="SSF57903">
    <property type="entry name" value="FYVE/PHD zinc finger"/>
    <property type="match status" value="1"/>
</dbReference>
<sequence>MEFWVSQKCELRVSFAIAGSNKMRSSPTIILLCAQPGSSESGSVESQGQAPRSAMSHSTRNTSLAFFTAHERNELKGHWGPKATRLTRDSFLPFGSCQLCLLPAREPVSCPSHGHLFCRECAVSNLLAQNKELKRLRKEAERRKLEDADEADIENAEAQARAVEEFERVQAGLSVRSGGNANERIIRRKNGKIEIEQEVDEAGRKGVKRKLEIDEHELVRLANDERDKVKKRRNDERNAKSELPSFWVPGEIPDHQNCALKAIKQHPTCPAAAADAAHDFTLKTLVTVNFNQDPSSTPDTPSRSCPSCTKALSNSTKAVVAKPCGHVLCKPCGDKFLNPPEKSAHEKEHDETVRCYVCHEDVTPGRKSKKKKDAETGEKESKVERGLVQLSCEGTGFAGGGSNMVKKERVAFQC</sequence>
<dbReference type="AlphaFoldDB" id="A0A9Q8LH81"/>
<evidence type="ECO:0000256" key="2">
    <source>
        <dbReference type="SAM" id="Coils"/>
    </source>
</evidence>
<dbReference type="GO" id="GO:0008270">
    <property type="term" value="F:zinc ion binding"/>
    <property type="evidence" value="ECO:0007669"/>
    <property type="project" value="UniProtKB-KW"/>
</dbReference>